<evidence type="ECO:0000256" key="1">
    <source>
        <dbReference type="SAM" id="MobiDB-lite"/>
    </source>
</evidence>
<keyword evidence="2" id="KW-0472">Membrane</keyword>
<dbReference type="RefSeq" id="XP_064706938.1">
    <property type="nucleotide sequence ID" value="XM_064845393.1"/>
</dbReference>
<keyword evidence="2" id="KW-1133">Transmembrane helix</keyword>
<evidence type="ECO:0000313" key="3">
    <source>
        <dbReference type="EMBL" id="KAK5053813.1"/>
    </source>
</evidence>
<feature type="transmembrane region" description="Helical" evidence="2">
    <location>
        <begin position="6"/>
        <end position="29"/>
    </location>
</feature>
<dbReference type="AlphaFoldDB" id="A0AAV9NCL8"/>
<accession>A0AAV9NCL8</accession>
<feature type="compositionally biased region" description="Basic and acidic residues" evidence="1">
    <location>
        <begin position="255"/>
        <end position="282"/>
    </location>
</feature>
<name>A0AAV9NCL8_9EURO</name>
<protein>
    <recommendedName>
        <fullName evidence="5">Prion-inhibition and propagation HeLo domain-containing protein</fullName>
    </recommendedName>
</protein>
<dbReference type="EMBL" id="JAVRRD010000011">
    <property type="protein sequence ID" value="KAK5053813.1"/>
    <property type="molecule type" value="Genomic_DNA"/>
</dbReference>
<evidence type="ECO:0008006" key="5">
    <source>
        <dbReference type="Google" id="ProtNLM"/>
    </source>
</evidence>
<evidence type="ECO:0000313" key="4">
    <source>
        <dbReference type="Proteomes" id="UP001358417"/>
    </source>
</evidence>
<reference evidence="3 4" key="1">
    <citation type="submission" date="2023-08" db="EMBL/GenBank/DDBJ databases">
        <title>Black Yeasts Isolated from many extreme environments.</title>
        <authorList>
            <person name="Coleine C."/>
            <person name="Stajich J.E."/>
            <person name="Selbmann L."/>
        </authorList>
    </citation>
    <scope>NUCLEOTIDE SEQUENCE [LARGE SCALE GENOMIC DNA]</scope>
    <source>
        <strain evidence="3 4">CCFEE 5792</strain>
    </source>
</reference>
<sequence length="626" mass="69939">MEPVSAIIGIASGVAGLLALTAQIVEYLVEIRDRHQNARLTVLDLIATFKAYEAAWCQIQQWAVQACQTTLAGDSDSLVAQIESYLEVGKAMMDIIETDLDRASATSKRGLWARMGGKARGKDALYLLLHHKLLCEHGDRIHRQSTSLNLLISVLTLPSQPVQEAAIEVLRPKFRKDEETAWTIVKSGHQPSTRMPESTIATSTRSGLGSMMSVVSQRCGLSGSFSFEDELFSGPVYRRLLINKLCEQPISFSSSKHDRQTSRRHAEDPREADPGQSTHDDNTLALDLRRQGIFSRSYHEDYLEFVARHRPRRLERRHMPLAAILCQEALDQDEQIRIDNEYFRAVIELELSQVADALDQGADINCRRSGISPLEYCILKWGKERGYAPGLPSEETTIAEFLMLYKETHIPYNFRGEVSILHVCMHIGATAKFMRPILEVEDSAKALEQCDKKGRPVLHCAVLSLEAGLYSLKQLRQIYGDGTLQTRDIRDQNGHNVHEFAILEKAFDHVTVLNKIGNNKGPRVLFDLSRIGEVDEESSASGTLTDETQALETPAILSLSLITSLEKQGPDASADEGTSPISVQWLHSEDHGHRDALRVANFSEQESNDAAILKPHAQLLLHRQTL</sequence>
<gene>
    <name evidence="3" type="ORF">LTR84_001775</name>
</gene>
<keyword evidence="2" id="KW-0812">Transmembrane</keyword>
<organism evidence="3 4">
    <name type="scientific">Exophiala bonariae</name>
    <dbReference type="NCBI Taxonomy" id="1690606"/>
    <lineage>
        <taxon>Eukaryota</taxon>
        <taxon>Fungi</taxon>
        <taxon>Dikarya</taxon>
        <taxon>Ascomycota</taxon>
        <taxon>Pezizomycotina</taxon>
        <taxon>Eurotiomycetes</taxon>
        <taxon>Chaetothyriomycetidae</taxon>
        <taxon>Chaetothyriales</taxon>
        <taxon>Herpotrichiellaceae</taxon>
        <taxon>Exophiala</taxon>
    </lineage>
</organism>
<comment type="caution">
    <text evidence="3">The sequence shown here is derived from an EMBL/GenBank/DDBJ whole genome shotgun (WGS) entry which is preliminary data.</text>
</comment>
<keyword evidence="4" id="KW-1185">Reference proteome</keyword>
<proteinExistence type="predicted"/>
<evidence type="ECO:0000256" key="2">
    <source>
        <dbReference type="SAM" id="Phobius"/>
    </source>
</evidence>
<dbReference type="Proteomes" id="UP001358417">
    <property type="component" value="Unassembled WGS sequence"/>
</dbReference>
<dbReference type="GeneID" id="89969991"/>
<feature type="region of interest" description="Disordered" evidence="1">
    <location>
        <begin position="253"/>
        <end position="282"/>
    </location>
</feature>